<evidence type="ECO:0000313" key="2">
    <source>
        <dbReference type="EMBL" id="MBM0746871.1"/>
    </source>
</evidence>
<keyword evidence="1" id="KW-1133">Transmembrane helix</keyword>
<accession>A0ABS1Z3B2</accession>
<evidence type="ECO:0000256" key="1">
    <source>
        <dbReference type="SAM" id="Phobius"/>
    </source>
</evidence>
<keyword evidence="1" id="KW-0812">Transmembrane</keyword>
<name>A0ABS1Z3B2_9GAMM</name>
<keyword evidence="1" id="KW-0472">Membrane</keyword>
<evidence type="ECO:0008006" key="4">
    <source>
        <dbReference type="Google" id="ProtNLM"/>
    </source>
</evidence>
<keyword evidence="3" id="KW-1185">Reference proteome</keyword>
<reference evidence="2 3" key="1">
    <citation type="submission" date="2021-01" db="EMBL/GenBank/DDBJ databases">
        <title>Complete genome sequence of Pantoea eucrina OB49, a heavy metal tolerant bacterium with PGPR potential isolated from wheat in Algeria.</title>
        <authorList>
            <person name="Lekired A."/>
            <person name="Ouzari I.H."/>
        </authorList>
    </citation>
    <scope>NUCLEOTIDE SEQUENCE [LARGE SCALE GENOMIC DNA]</scope>
    <source>
        <strain evidence="2 3">OB49</strain>
    </source>
</reference>
<protein>
    <recommendedName>
        <fullName evidence="4">Type VI secretion protein</fullName>
    </recommendedName>
</protein>
<dbReference type="PROSITE" id="PS51257">
    <property type="entry name" value="PROKAR_LIPOPROTEIN"/>
    <property type="match status" value="1"/>
</dbReference>
<feature type="transmembrane region" description="Helical" evidence="1">
    <location>
        <begin position="21"/>
        <end position="41"/>
    </location>
</feature>
<organism evidence="2 3">
    <name type="scientific">Pantoea eucrina</name>
    <dbReference type="NCBI Taxonomy" id="472693"/>
    <lineage>
        <taxon>Bacteria</taxon>
        <taxon>Pseudomonadati</taxon>
        <taxon>Pseudomonadota</taxon>
        <taxon>Gammaproteobacteria</taxon>
        <taxon>Enterobacterales</taxon>
        <taxon>Erwiniaceae</taxon>
        <taxon>Pantoea</taxon>
    </lineage>
</organism>
<dbReference type="RefSeq" id="WP_039380452.1">
    <property type="nucleotide sequence ID" value="NZ_CP083448.1"/>
</dbReference>
<comment type="caution">
    <text evidence="2">The sequence shown here is derived from an EMBL/GenBank/DDBJ whole genome shotgun (WGS) entry which is preliminary data.</text>
</comment>
<dbReference type="Proteomes" id="UP000809137">
    <property type="component" value="Unassembled WGS sequence"/>
</dbReference>
<dbReference type="GeneID" id="84692484"/>
<gene>
    <name evidence="2" type="ORF">JJB79_05480</name>
</gene>
<dbReference type="EMBL" id="JAFCXS010000002">
    <property type="protein sequence ID" value="MBM0746871.1"/>
    <property type="molecule type" value="Genomic_DNA"/>
</dbReference>
<sequence length="384" mass="42832">MSWERQKSTISAKPEEPSFTLWIMAGILALVGCILLFVLHANKLAGVLQAYNLWAATSFPAVIWIFFLCLRSWLYSNAFNRHEFELNEAEFAQQQWEEWAGRNIAVLHSGVILPANLTSKILLASPPTLEQSTFLSRRIALHTPEAHFSVLLAGVNQALATLPSGIVPVVTLLTDFSDDMPALQAAFMKAWQRTIPDRPSPRLTILKSKSFLSLDERIRAPVLDVEIILIHQTQGGDAYSDALALLMLTSDDVVTKFNLSFNARILRPMTLDRAISETSLNTFFSTQTQACSTVSIVGDKVDWGSAFFRLLNSAREYGGCWKPEQLHWLEKYAGISGPFSPWILAAVASDIVNIQKADCLMLSKDDEQKFINTVQTGNITNENR</sequence>
<feature type="transmembrane region" description="Helical" evidence="1">
    <location>
        <begin position="53"/>
        <end position="74"/>
    </location>
</feature>
<proteinExistence type="predicted"/>
<evidence type="ECO:0000313" key="3">
    <source>
        <dbReference type="Proteomes" id="UP000809137"/>
    </source>
</evidence>